<dbReference type="EMBL" id="PTIX01000010">
    <property type="protein sequence ID" value="PPK66427.1"/>
    <property type="molecule type" value="Genomic_DNA"/>
</dbReference>
<dbReference type="AlphaFoldDB" id="A0A2S6GMI4"/>
<evidence type="ECO:0000313" key="1">
    <source>
        <dbReference type="EMBL" id="PPK66427.1"/>
    </source>
</evidence>
<organism evidence="1 2">
    <name type="scientific">Actinokineospora auranticolor</name>
    <dbReference type="NCBI Taxonomy" id="155976"/>
    <lineage>
        <taxon>Bacteria</taxon>
        <taxon>Bacillati</taxon>
        <taxon>Actinomycetota</taxon>
        <taxon>Actinomycetes</taxon>
        <taxon>Pseudonocardiales</taxon>
        <taxon>Pseudonocardiaceae</taxon>
        <taxon>Actinokineospora</taxon>
    </lineage>
</organism>
<dbReference type="RefSeq" id="WP_104480403.1">
    <property type="nucleotide sequence ID" value="NZ_CP154825.1"/>
</dbReference>
<accession>A0A2S6GMI4</accession>
<sequence length="90" mass="10345">MRHISARHGNVTSRAQRNHLVACVRRVLTQGTPHLLADEKQCQVTYQAGDGRTWIMFVRDPGYLDDPASRWGVATVYPWRANRPWLRCTA</sequence>
<dbReference type="Proteomes" id="UP000239203">
    <property type="component" value="Unassembled WGS sequence"/>
</dbReference>
<evidence type="ECO:0000313" key="2">
    <source>
        <dbReference type="Proteomes" id="UP000239203"/>
    </source>
</evidence>
<gene>
    <name evidence="1" type="ORF">CLV40_110131</name>
</gene>
<protein>
    <submittedName>
        <fullName evidence="1">Uncharacterized protein</fullName>
    </submittedName>
</protein>
<proteinExistence type="predicted"/>
<name>A0A2S6GMI4_9PSEU</name>
<reference evidence="1 2" key="1">
    <citation type="submission" date="2018-02" db="EMBL/GenBank/DDBJ databases">
        <title>Genomic Encyclopedia of Archaeal and Bacterial Type Strains, Phase II (KMG-II): from individual species to whole genera.</title>
        <authorList>
            <person name="Goeker M."/>
        </authorList>
    </citation>
    <scope>NUCLEOTIDE SEQUENCE [LARGE SCALE GENOMIC DNA]</scope>
    <source>
        <strain evidence="1 2">YU 961-1</strain>
    </source>
</reference>
<keyword evidence="2" id="KW-1185">Reference proteome</keyword>
<comment type="caution">
    <text evidence="1">The sequence shown here is derived from an EMBL/GenBank/DDBJ whole genome shotgun (WGS) entry which is preliminary data.</text>
</comment>